<gene>
    <name evidence="1" type="ORF">P167DRAFT_610114</name>
</gene>
<dbReference type="EMBL" id="ML119390">
    <property type="protein sequence ID" value="RPB06382.1"/>
    <property type="molecule type" value="Genomic_DNA"/>
</dbReference>
<keyword evidence="2" id="KW-1185">Reference proteome</keyword>
<evidence type="ECO:0000313" key="1">
    <source>
        <dbReference type="EMBL" id="RPB06382.1"/>
    </source>
</evidence>
<organism evidence="1 2">
    <name type="scientific">Morchella conica CCBAS932</name>
    <dbReference type="NCBI Taxonomy" id="1392247"/>
    <lineage>
        <taxon>Eukaryota</taxon>
        <taxon>Fungi</taxon>
        <taxon>Dikarya</taxon>
        <taxon>Ascomycota</taxon>
        <taxon>Pezizomycotina</taxon>
        <taxon>Pezizomycetes</taxon>
        <taxon>Pezizales</taxon>
        <taxon>Morchellaceae</taxon>
        <taxon>Morchella</taxon>
    </lineage>
</organism>
<dbReference type="Proteomes" id="UP000277580">
    <property type="component" value="Unassembled WGS sequence"/>
</dbReference>
<proteinExistence type="predicted"/>
<reference evidence="1 2" key="1">
    <citation type="journal article" date="2018" name="Nat. Ecol. Evol.">
        <title>Pezizomycetes genomes reveal the molecular basis of ectomycorrhizal truffle lifestyle.</title>
        <authorList>
            <person name="Murat C."/>
            <person name="Payen T."/>
            <person name="Noel B."/>
            <person name="Kuo A."/>
            <person name="Morin E."/>
            <person name="Chen J."/>
            <person name="Kohler A."/>
            <person name="Krizsan K."/>
            <person name="Balestrini R."/>
            <person name="Da Silva C."/>
            <person name="Montanini B."/>
            <person name="Hainaut M."/>
            <person name="Levati E."/>
            <person name="Barry K.W."/>
            <person name="Belfiori B."/>
            <person name="Cichocki N."/>
            <person name="Clum A."/>
            <person name="Dockter R.B."/>
            <person name="Fauchery L."/>
            <person name="Guy J."/>
            <person name="Iotti M."/>
            <person name="Le Tacon F."/>
            <person name="Lindquist E.A."/>
            <person name="Lipzen A."/>
            <person name="Malagnac F."/>
            <person name="Mello A."/>
            <person name="Molinier V."/>
            <person name="Miyauchi S."/>
            <person name="Poulain J."/>
            <person name="Riccioni C."/>
            <person name="Rubini A."/>
            <person name="Sitrit Y."/>
            <person name="Splivallo R."/>
            <person name="Traeger S."/>
            <person name="Wang M."/>
            <person name="Zifcakova L."/>
            <person name="Wipf D."/>
            <person name="Zambonelli A."/>
            <person name="Paolocci F."/>
            <person name="Nowrousian M."/>
            <person name="Ottonello S."/>
            <person name="Baldrian P."/>
            <person name="Spatafora J.W."/>
            <person name="Henrissat B."/>
            <person name="Nagy L.G."/>
            <person name="Aury J.M."/>
            <person name="Wincker P."/>
            <person name="Grigoriev I.V."/>
            <person name="Bonfante P."/>
            <person name="Martin F.M."/>
        </authorList>
    </citation>
    <scope>NUCLEOTIDE SEQUENCE [LARGE SCALE GENOMIC DNA]</scope>
    <source>
        <strain evidence="1 2">CCBAS932</strain>
    </source>
</reference>
<name>A0A3N4KAM4_9PEZI</name>
<sequence length="326" mass="36875">MSFDCTGYFNGKLPHESLLFVDGQAPSWEMPCRFLAGLFQDPGGYGIPEQYHNDLKRIQANFFPSMTMRTVDMLVDGWVASKNRQERRAISEFVPFQALPHFKKIKMGAGSGEITAIYYLEVQFHNTDTKLFTAMDAIAYIFSIAGPPEGVALTPELFFLPLLGKFTQFLYFLHPNQNACPKVMCIVTLKSGDKIQWLLGASLGRFKPDDRYWDPGLKSKLAGARWIEMSKLLGLDPKMVAPLTKSLGGQNWGNCAESLPFASLLRELDSKSETVWGTAVKWEGNRPVQWKRSITLEKVEEVMVPPCRNCQKLLKLMNVENYEKVV</sequence>
<dbReference type="InParanoid" id="A0A3N4KAM4"/>
<protein>
    <submittedName>
        <fullName evidence="1">Uncharacterized protein</fullName>
    </submittedName>
</protein>
<evidence type="ECO:0000313" key="2">
    <source>
        <dbReference type="Proteomes" id="UP000277580"/>
    </source>
</evidence>
<accession>A0A3N4KAM4</accession>
<dbReference type="AlphaFoldDB" id="A0A3N4KAM4"/>
<dbReference type="OrthoDB" id="5350472at2759"/>